<dbReference type="PANTHER" id="PTHR10361:SF24">
    <property type="entry name" value="P3 PROTEIN"/>
    <property type="match status" value="1"/>
</dbReference>
<keyword evidence="2 5" id="KW-0812">Transmembrane</keyword>
<protein>
    <submittedName>
        <fullName evidence="6">Bile acid:sodium symporter family protein</fullName>
    </submittedName>
</protein>
<feature type="transmembrane region" description="Helical" evidence="5">
    <location>
        <begin position="198"/>
        <end position="220"/>
    </location>
</feature>
<proteinExistence type="predicted"/>
<evidence type="ECO:0000313" key="7">
    <source>
        <dbReference type="Proteomes" id="UP000315995"/>
    </source>
</evidence>
<evidence type="ECO:0000256" key="3">
    <source>
        <dbReference type="ARBA" id="ARBA00022989"/>
    </source>
</evidence>
<dbReference type="Pfam" id="PF01758">
    <property type="entry name" value="SBF"/>
    <property type="match status" value="1"/>
</dbReference>
<evidence type="ECO:0000256" key="1">
    <source>
        <dbReference type="ARBA" id="ARBA00004141"/>
    </source>
</evidence>
<dbReference type="AlphaFoldDB" id="A0A4Y6PQG7"/>
<evidence type="ECO:0000256" key="2">
    <source>
        <dbReference type="ARBA" id="ARBA00022692"/>
    </source>
</evidence>
<dbReference type="EMBL" id="CP041186">
    <property type="protein sequence ID" value="QDG50591.1"/>
    <property type="molecule type" value="Genomic_DNA"/>
</dbReference>
<accession>A0A5B8Y1I9</accession>
<dbReference type="InterPro" id="IPR004710">
    <property type="entry name" value="Bilac:Na_transpt"/>
</dbReference>
<name>A0A4Y6PQG7_PERCE</name>
<dbReference type="OrthoDB" id="9806785at2"/>
<dbReference type="Gene3D" id="1.20.1530.20">
    <property type="match status" value="1"/>
</dbReference>
<feature type="transmembrane region" description="Helical" evidence="5">
    <location>
        <begin position="232"/>
        <end position="254"/>
    </location>
</feature>
<sequence>MEESVLTSVVLPAALFLIMLGMGLSLVVDDFKRVVAYPKAAITGLFCQLILLPACGFLLAKAFGLRPEMAVGLMIIAACPGGVTSNLITHVARADTALSVTLTAINSVVAIFTIPLVVGFGLEYFLDASRGIELPVLKTIGQVFGITAVPVSIGMFIRARRPDFADRMDRPARIGSAVVFVLIVAGIIAANLDILREHFAALSGVTFALNLLTMALGAVAGKLVRLPARQTLTVAIEAGIQNGTLAIVIATSILKQGDMALPGGFYSLVMFVSGAAVMFYGSRTHEAGEDEAAPAGA</sequence>
<organism evidence="6 7">
    <name type="scientific">Persicimonas caeni</name>
    <dbReference type="NCBI Taxonomy" id="2292766"/>
    <lineage>
        <taxon>Bacteria</taxon>
        <taxon>Deltaproteobacteria</taxon>
        <taxon>Bradymonadales</taxon>
        <taxon>Bradymonadaceae</taxon>
        <taxon>Persicimonas</taxon>
    </lineage>
</organism>
<evidence type="ECO:0000256" key="4">
    <source>
        <dbReference type="ARBA" id="ARBA00023136"/>
    </source>
</evidence>
<comment type="subcellular location">
    <subcellularLocation>
        <location evidence="1">Membrane</location>
        <topology evidence="1">Multi-pass membrane protein</topology>
    </subcellularLocation>
</comment>
<evidence type="ECO:0000313" key="6">
    <source>
        <dbReference type="EMBL" id="QDG50591.1"/>
    </source>
</evidence>
<feature type="transmembrane region" description="Helical" evidence="5">
    <location>
        <begin position="69"/>
        <end position="88"/>
    </location>
</feature>
<feature type="transmembrane region" description="Helical" evidence="5">
    <location>
        <begin position="40"/>
        <end position="63"/>
    </location>
</feature>
<dbReference type="InterPro" id="IPR002657">
    <property type="entry name" value="BilAc:Na_symport/Acr3"/>
</dbReference>
<feature type="transmembrane region" description="Helical" evidence="5">
    <location>
        <begin position="260"/>
        <end position="280"/>
    </location>
</feature>
<reference evidence="6 7" key="1">
    <citation type="submission" date="2019-06" db="EMBL/GenBank/DDBJ databases">
        <title>Persicimonas caeni gen. nov., sp. nov., a predatory bacterium isolated from solar saltern.</title>
        <authorList>
            <person name="Wang S."/>
        </authorList>
    </citation>
    <scope>NUCLEOTIDE SEQUENCE [LARGE SCALE GENOMIC DNA]</scope>
    <source>
        <strain evidence="6 7">YN101</strain>
    </source>
</reference>
<feature type="transmembrane region" description="Helical" evidence="5">
    <location>
        <begin position="100"/>
        <end position="120"/>
    </location>
</feature>
<feature type="transmembrane region" description="Helical" evidence="5">
    <location>
        <begin position="140"/>
        <end position="159"/>
    </location>
</feature>
<feature type="transmembrane region" description="Helical" evidence="5">
    <location>
        <begin position="171"/>
        <end position="192"/>
    </location>
</feature>
<dbReference type="InterPro" id="IPR038770">
    <property type="entry name" value="Na+/solute_symporter_sf"/>
</dbReference>
<dbReference type="Proteomes" id="UP000315995">
    <property type="component" value="Chromosome"/>
</dbReference>
<evidence type="ECO:0000256" key="5">
    <source>
        <dbReference type="SAM" id="Phobius"/>
    </source>
</evidence>
<dbReference type="RefSeq" id="WP_141197083.1">
    <property type="nucleotide sequence ID" value="NZ_CP041186.1"/>
</dbReference>
<keyword evidence="3 5" id="KW-1133">Transmembrane helix</keyword>
<accession>A0A4Y6PQG7</accession>
<dbReference type="GO" id="GO:0016020">
    <property type="term" value="C:membrane"/>
    <property type="evidence" value="ECO:0007669"/>
    <property type="project" value="UniProtKB-SubCell"/>
</dbReference>
<keyword evidence="7" id="KW-1185">Reference proteome</keyword>
<keyword evidence="4 5" id="KW-0472">Membrane</keyword>
<feature type="transmembrane region" description="Helical" evidence="5">
    <location>
        <begin position="6"/>
        <end position="28"/>
    </location>
</feature>
<gene>
    <name evidence="6" type="ORF">FIV42_07535</name>
</gene>
<dbReference type="PANTHER" id="PTHR10361">
    <property type="entry name" value="SODIUM-BILE ACID COTRANSPORTER"/>
    <property type="match status" value="1"/>
</dbReference>